<feature type="region of interest" description="Disordered" evidence="4">
    <location>
        <begin position="371"/>
        <end position="396"/>
    </location>
</feature>
<keyword evidence="11" id="KW-1185">Reference proteome</keyword>
<keyword evidence="5" id="KW-0812">Transmembrane</keyword>
<reference evidence="10 11" key="1">
    <citation type="submission" date="2024-05" db="EMBL/GenBank/DDBJ databases">
        <authorList>
            <person name="Liu Q."/>
            <person name="Xin Y.-H."/>
        </authorList>
    </citation>
    <scope>NUCLEOTIDE SEQUENCE [LARGE SCALE GENOMIC DNA]</scope>
    <source>
        <strain evidence="10 11">CGMCC 1.10181</strain>
    </source>
</reference>
<dbReference type="PANTHER" id="PTHR30469">
    <property type="entry name" value="MULTIDRUG RESISTANCE PROTEIN MDTA"/>
    <property type="match status" value="1"/>
</dbReference>
<protein>
    <submittedName>
        <fullName evidence="10">Efflux RND transporter periplasmic adaptor subunit</fullName>
    </submittedName>
</protein>
<dbReference type="SUPFAM" id="SSF111369">
    <property type="entry name" value="HlyD-like secretion proteins"/>
    <property type="match status" value="1"/>
</dbReference>
<sequence length="396" mass="41072">MLEPRTESFDDTAPRSSSLRTIGIVAAVIALLVVAGGIFARGRNERQLASWTDAQATPVVNIIHPTAAGASAALTLPGNVQAYNSAAIYARTTGYIRRWFVDIGDPVRAGQLLAVLDAPDVDQQVAAARANLQTARANRALAQSTANRWTNLLSKDAVSKQETDEKTGDLAAKTAIANAAEADVRRLGALQGFTRLIAPFSGVVTSRSTQIGALVTAGTTTSTPLFTVADVSRMRVYVRVPQAYSAAFHTGLHATLTVPEYPGRSFDIELARSAGAVDPQSGTVLVEFQAANGDRALKPGAYAQVKLPLDGNGVGGGVRVPPSALIVGSKGTQVAVLGPNGKALLRTVTIGRDDGDSVEISAGLGLADRVIDSPPDSLQTGDPVRAVKQGAGHAAR</sequence>
<evidence type="ECO:0000256" key="2">
    <source>
        <dbReference type="ARBA" id="ARBA00009477"/>
    </source>
</evidence>
<dbReference type="EMBL" id="JBDIME010000004">
    <property type="protein sequence ID" value="MEN2789504.1"/>
    <property type="molecule type" value="Genomic_DNA"/>
</dbReference>
<dbReference type="Gene3D" id="2.40.50.100">
    <property type="match status" value="1"/>
</dbReference>
<keyword evidence="3" id="KW-0813">Transport</keyword>
<feature type="domain" description="Multidrug resistance protein MdtA-like alpha-helical hairpin" evidence="6">
    <location>
        <begin position="125"/>
        <end position="184"/>
    </location>
</feature>
<organism evidence="10 11">
    <name type="scientific">Sphingomonas oligophenolica</name>
    <dbReference type="NCBI Taxonomy" id="301154"/>
    <lineage>
        <taxon>Bacteria</taxon>
        <taxon>Pseudomonadati</taxon>
        <taxon>Pseudomonadota</taxon>
        <taxon>Alphaproteobacteria</taxon>
        <taxon>Sphingomonadales</taxon>
        <taxon>Sphingomonadaceae</taxon>
        <taxon>Sphingomonas</taxon>
    </lineage>
</organism>
<evidence type="ECO:0000259" key="7">
    <source>
        <dbReference type="Pfam" id="PF25917"/>
    </source>
</evidence>
<evidence type="ECO:0000313" key="11">
    <source>
        <dbReference type="Proteomes" id="UP001419910"/>
    </source>
</evidence>
<evidence type="ECO:0000259" key="9">
    <source>
        <dbReference type="Pfam" id="PF25967"/>
    </source>
</evidence>
<feature type="domain" description="Multidrug resistance protein MdtA-like barrel-sandwich hybrid" evidence="7">
    <location>
        <begin position="85"/>
        <end position="222"/>
    </location>
</feature>
<comment type="caution">
    <text evidence="10">The sequence shown here is derived from an EMBL/GenBank/DDBJ whole genome shotgun (WGS) entry which is preliminary data.</text>
</comment>
<dbReference type="InterPro" id="IPR058625">
    <property type="entry name" value="MdtA-like_BSH"/>
</dbReference>
<dbReference type="RefSeq" id="WP_343887195.1">
    <property type="nucleotide sequence ID" value="NZ_BAAAEH010000002.1"/>
</dbReference>
<name>A0ABU9Y146_9SPHN</name>
<dbReference type="InterPro" id="IPR006143">
    <property type="entry name" value="RND_pump_MFP"/>
</dbReference>
<dbReference type="NCBIfam" id="TIGR01730">
    <property type="entry name" value="RND_mfp"/>
    <property type="match status" value="1"/>
</dbReference>
<comment type="subcellular location">
    <subcellularLocation>
        <location evidence="1">Cell envelope</location>
    </subcellularLocation>
</comment>
<proteinExistence type="inferred from homology"/>
<dbReference type="Gene3D" id="1.10.287.470">
    <property type="entry name" value="Helix hairpin bin"/>
    <property type="match status" value="1"/>
</dbReference>
<feature type="transmembrane region" description="Helical" evidence="5">
    <location>
        <begin position="20"/>
        <end position="40"/>
    </location>
</feature>
<evidence type="ECO:0000259" key="6">
    <source>
        <dbReference type="Pfam" id="PF25876"/>
    </source>
</evidence>
<comment type="similarity">
    <text evidence="2">Belongs to the membrane fusion protein (MFP) (TC 8.A.1) family.</text>
</comment>
<dbReference type="Pfam" id="PF25967">
    <property type="entry name" value="RND-MFP_C"/>
    <property type="match status" value="1"/>
</dbReference>
<keyword evidence="5" id="KW-0472">Membrane</keyword>
<dbReference type="InterPro" id="IPR058624">
    <property type="entry name" value="MdtA-like_HH"/>
</dbReference>
<evidence type="ECO:0000313" key="10">
    <source>
        <dbReference type="EMBL" id="MEN2789504.1"/>
    </source>
</evidence>
<gene>
    <name evidence="10" type="ORF">ABC974_07705</name>
</gene>
<keyword evidence="5" id="KW-1133">Transmembrane helix</keyword>
<evidence type="ECO:0000256" key="1">
    <source>
        <dbReference type="ARBA" id="ARBA00004196"/>
    </source>
</evidence>
<evidence type="ECO:0000256" key="4">
    <source>
        <dbReference type="SAM" id="MobiDB-lite"/>
    </source>
</evidence>
<dbReference type="InterPro" id="IPR058627">
    <property type="entry name" value="MdtA-like_C"/>
</dbReference>
<feature type="domain" description="Multidrug resistance protein MdtA-like C-terminal permuted SH3" evidence="9">
    <location>
        <begin position="319"/>
        <end position="371"/>
    </location>
</feature>
<dbReference type="Proteomes" id="UP001419910">
    <property type="component" value="Unassembled WGS sequence"/>
</dbReference>
<dbReference type="Gene3D" id="2.40.420.20">
    <property type="match status" value="1"/>
</dbReference>
<dbReference type="Pfam" id="PF25917">
    <property type="entry name" value="BSH_RND"/>
    <property type="match status" value="1"/>
</dbReference>
<evidence type="ECO:0000256" key="5">
    <source>
        <dbReference type="SAM" id="Phobius"/>
    </source>
</evidence>
<evidence type="ECO:0000259" key="8">
    <source>
        <dbReference type="Pfam" id="PF25954"/>
    </source>
</evidence>
<dbReference type="PANTHER" id="PTHR30469:SF37">
    <property type="entry name" value="RAGD PROTEIN"/>
    <property type="match status" value="1"/>
</dbReference>
<accession>A0ABU9Y146</accession>
<evidence type="ECO:0000256" key="3">
    <source>
        <dbReference type="ARBA" id="ARBA00022448"/>
    </source>
</evidence>
<dbReference type="Pfam" id="PF25954">
    <property type="entry name" value="Beta-barrel_RND_2"/>
    <property type="match status" value="1"/>
</dbReference>
<dbReference type="InterPro" id="IPR058792">
    <property type="entry name" value="Beta-barrel_RND_2"/>
</dbReference>
<dbReference type="Gene3D" id="2.40.30.170">
    <property type="match status" value="1"/>
</dbReference>
<feature type="domain" description="CusB-like beta-barrel" evidence="8">
    <location>
        <begin position="238"/>
        <end position="307"/>
    </location>
</feature>
<dbReference type="Pfam" id="PF25876">
    <property type="entry name" value="HH_MFP_RND"/>
    <property type="match status" value="1"/>
</dbReference>